<reference evidence="4 5" key="1">
    <citation type="submission" date="2020-07" db="EMBL/GenBank/DDBJ databases">
        <title>Stappia sp., F7233, whole genome shotgun sequencing project.</title>
        <authorList>
            <person name="Jiang S."/>
            <person name="Liu Z.W."/>
            <person name="Du Z.J."/>
        </authorList>
    </citation>
    <scope>NUCLEOTIDE SEQUENCE [LARGE SCALE GENOMIC DNA]</scope>
    <source>
        <strain evidence="4 5">F7233</strain>
    </source>
</reference>
<proteinExistence type="predicted"/>
<dbReference type="Pfam" id="PF00892">
    <property type="entry name" value="EamA"/>
    <property type="match status" value="2"/>
</dbReference>
<dbReference type="InterPro" id="IPR000620">
    <property type="entry name" value="EamA_dom"/>
</dbReference>
<name>A0A839ACF8_9HYPH</name>
<dbReference type="PANTHER" id="PTHR22911:SF135">
    <property type="entry name" value="BLR4310 PROTEIN"/>
    <property type="match status" value="1"/>
</dbReference>
<evidence type="ECO:0000256" key="1">
    <source>
        <dbReference type="SAM" id="MobiDB-lite"/>
    </source>
</evidence>
<dbReference type="RefSeq" id="WP_182163182.1">
    <property type="nucleotide sequence ID" value="NZ_JACFXV010000043.1"/>
</dbReference>
<feature type="transmembrane region" description="Helical" evidence="2">
    <location>
        <begin position="36"/>
        <end position="55"/>
    </location>
</feature>
<sequence length="316" mass="33790">MDLRENTRAVVAMMAAMLAFIANDSIVKLIADRLPLGEIMFVRGCMAIVIVLAIAHFTDQLREFRHIVHWTVPTRAFGEVAATVLYLTALFNMPIANATAILQALPLMVTAGAAIFLGMPVGWRRWTAIAIGFAGVLLIVRPGVAGFNLYSLVALFGVVFMAMRDLVTRGMPKVVPTLGVTLATLVGVALTGLALSATETWIMPPASDLALLAFAAVSINIGFVCLIFSMRTGDVTFVAPFRYSMIVWAILLGYAVWGDVPDALTLAGTFVVVASGIYSFFRERSLALAGTRPVPSHGTGRPMEPSAVVVEGDETT</sequence>
<feature type="transmembrane region" description="Helical" evidence="2">
    <location>
        <begin position="76"/>
        <end position="95"/>
    </location>
</feature>
<feature type="transmembrane region" description="Helical" evidence="2">
    <location>
        <begin position="101"/>
        <end position="119"/>
    </location>
</feature>
<dbReference type="AlphaFoldDB" id="A0A839ACF8"/>
<dbReference type="Proteomes" id="UP000541109">
    <property type="component" value="Unassembled WGS sequence"/>
</dbReference>
<feature type="domain" description="EamA" evidence="3">
    <location>
        <begin position="9"/>
        <end position="140"/>
    </location>
</feature>
<evidence type="ECO:0000256" key="2">
    <source>
        <dbReference type="SAM" id="Phobius"/>
    </source>
</evidence>
<dbReference type="SUPFAM" id="SSF103481">
    <property type="entry name" value="Multidrug resistance efflux transporter EmrE"/>
    <property type="match status" value="2"/>
</dbReference>
<keyword evidence="2" id="KW-0472">Membrane</keyword>
<feature type="region of interest" description="Disordered" evidence="1">
    <location>
        <begin position="292"/>
        <end position="316"/>
    </location>
</feature>
<keyword evidence="2" id="KW-1133">Transmembrane helix</keyword>
<gene>
    <name evidence="4" type="ORF">H2509_05725</name>
</gene>
<feature type="transmembrane region" description="Helical" evidence="2">
    <location>
        <begin position="149"/>
        <end position="167"/>
    </location>
</feature>
<feature type="transmembrane region" description="Helical" evidence="2">
    <location>
        <begin position="9"/>
        <end position="30"/>
    </location>
</feature>
<evidence type="ECO:0000313" key="5">
    <source>
        <dbReference type="Proteomes" id="UP000541109"/>
    </source>
</evidence>
<keyword evidence="2" id="KW-0812">Transmembrane</keyword>
<feature type="transmembrane region" description="Helical" evidence="2">
    <location>
        <begin position="174"/>
        <end position="197"/>
    </location>
</feature>
<feature type="transmembrane region" description="Helical" evidence="2">
    <location>
        <begin position="240"/>
        <end position="257"/>
    </location>
</feature>
<dbReference type="GO" id="GO:0016020">
    <property type="term" value="C:membrane"/>
    <property type="evidence" value="ECO:0007669"/>
    <property type="project" value="InterPro"/>
</dbReference>
<evidence type="ECO:0000313" key="4">
    <source>
        <dbReference type="EMBL" id="MBA5776622.1"/>
    </source>
</evidence>
<feature type="transmembrane region" description="Helical" evidence="2">
    <location>
        <begin position="263"/>
        <end position="281"/>
    </location>
</feature>
<dbReference type="EMBL" id="JACFXV010000043">
    <property type="protein sequence ID" value="MBA5776622.1"/>
    <property type="molecule type" value="Genomic_DNA"/>
</dbReference>
<accession>A0A839ACF8</accession>
<comment type="caution">
    <text evidence="4">The sequence shown here is derived from an EMBL/GenBank/DDBJ whole genome shotgun (WGS) entry which is preliminary data.</text>
</comment>
<feature type="domain" description="EamA" evidence="3">
    <location>
        <begin position="152"/>
        <end position="275"/>
    </location>
</feature>
<dbReference type="InterPro" id="IPR037185">
    <property type="entry name" value="EmrE-like"/>
</dbReference>
<feature type="transmembrane region" description="Helical" evidence="2">
    <location>
        <begin position="209"/>
        <end position="228"/>
    </location>
</feature>
<organism evidence="4 5">
    <name type="scientific">Stappia albiluteola</name>
    <dbReference type="NCBI Taxonomy" id="2758565"/>
    <lineage>
        <taxon>Bacteria</taxon>
        <taxon>Pseudomonadati</taxon>
        <taxon>Pseudomonadota</taxon>
        <taxon>Alphaproteobacteria</taxon>
        <taxon>Hyphomicrobiales</taxon>
        <taxon>Stappiaceae</taxon>
        <taxon>Stappia</taxon>
    </lineage>
</organism>
<protein>
    <submittedName>
        <fullName evidence="4">DMT family transporter</fullName>
    </submittedName>
</protein>
<dbReference type="PANTHER" id="PTHR22911">
    <property type="entry name" value="ACYL-MALONYL CONDENSING ENZYME-RELATED"/>
    <property type="match status" value="1"/>
</dbReference>
<evidence type="ECO:0000259" key="3">
    <source>
        <dbReference type="Pfam" id="PF00892"/>
    </source>
</evidence>
<keyword evidence="5" id="KW-1185">Reference proteome</keyword>